<evidence type="ECO:0000313" key="2">
    <source>
        <dbReference type="Proteomes" id="UP000475545"/>
    </source>
</evidence>
<comment type="caution">
    <text evidence="1">The sequence shown here is derived from an EMBL/GenBank/DDBJ whole genome shotgun (WGS) entry which is preliminary data.</text>
</comment>
<name>A0A6L7GNC9_9ACTN</name>
<dbReference type="AlphaFoldDB" id="A0A6L7GNC9"/>
<keyword evidence="2" id="KW-1185">Reference proteome</keyword>
<organism evidence="1 2">
    <name type="scientific">Gordonia mangrovi</name>
    <dbReference type="NCBI Taxonomy" id="2665643"/>
    <lineage>
        <taxon>Bacteria</taxon>
        <taxon>Bacillati</taxon>
        <taxon>Actinomycetota</taxon>
        <taxon>Actinomycetes</taxon>
        <taxon>Mycobacteriales</taxon>
        <taxon>Gordoniaceae</taxon>
        <taxon>Gordonia</taxon>
    </lineage>
</organism>
<sequence length="159" mass="17118">MRRDLNGRPVVAGRLSRLREKMLGRRDRPGLTGVDDPDLIVVAESGDDAVASSAALASSAWRAGDEVVLRHVLRLPERRVADAIATAALDGYRPVDPSADDDSSADTAGTGEVIVLLARVQLLDAVHLSQERSRMASLGSRHSGEALRWQVLQPPVARR</sequence>
<accession>A0A6L7GNC9</accession>
<protein>
    <submittedName>
        <fullName evidence="1">Uncharacterized protein</fullName>
    </submittedName>
</protein>
<evidence type="ECO:0000313" key="1">
    <source>
        <dbReference type="EMBL" id="MXP21083.1"/>
    </source>
</evidence>
<proteinExistence type="predicted"/>
<reference evidence="1 2" key="1">
    <citation type="submission" date="2019-11" db="EMBL/GenBank/DDBJ databases">
        <title>Gordonia sp. nov., a novel actinobacterium isolated from mangrove soil in Hainan.</title>
        <authorList>
            <person name="Huang X."/>
            <person name="Xie Y."/>
            <person name="Chu X."/>
            <person name="Xiao K."/>
        </authorList>
    </citation>
    <scope>NUCLEOTIDE SEQUENCE [LARGE SCALE GENOMIC DNA]</scope>
    <source>
        <strain evidence="1 2">HNM0687</strain>
    </source>
</reference>
<dbReference type="Proteomes" id="UP000475545">
    <property type="component" value="Unassembled WGS sequence"/>
</dbReference>
<gene>
    <name evidence="1" type="ORF">GIY30_06915</name>
</gene>
<dbReference type="EMBL" id="WMBR01000001">
    <property type="protein sequence ID" value="MXP21083.1"/>
    <property type="molecule type" value="Genomic_DNA"/>
</dbReference>